<sequence length="378" mass="40286">MALSFAAFFLSYYSRLAWSVLSTYSSLRPTPYEDGLIFSIFFAAYIAVQIPAGLVSDAIGPKKVLVMALLGLAASSVLGGAADTIWLEYLGSVLMGFSAGWIYPTTIKLLSTNFEGKDLARAMGYYSLAWPISIILLGVGLPTAAEDLGWRWGYYLIGVASFAIALAAAVLMEDVRRRDNGGLNLRVLASRNVALLSIGGFLFYYAYWAFAFYAYDYLRSIGMSGILAGEIYSMTAAAGIASTVITGYLIGRIGLWRTFLIAIPLYGLTILGFAVLRAPIWLAAVALAMGFFRFMVTPANSTLASVIGGPGRSGSVTGAANFFWQLSGVIAGSASPLIFVSMGYASLWGAMALMVFASLVPYVMLRDAMGLSGRGKSG</sequence>
<protein>
    <submittedName>
        <fullName evidence="3">Transport protein</fullName>
    </submittedName>
</protein>
<feature type="transmembrane region" description="Helical" evidence="1">
    <location>
        <begin position="258"/>
        <end position="276"/>
    </location>
</feature>
<dbReference type="AlphaFoldDB" id="A0A4P2VN11"/>
<keyword evidence="1" id="KW-1133">Transmembrane helix</keyword>
<dbReference type="SUPFAM" id="SSF103473">
    <property type="entry name" value="MFS general substrate transporter"/>
    <property type="match status" value="1"/>
</dbReference>
<feature type="transmembrane region" description="Helical" evidence="1">
    <location>
        <begin position="35"/>
        <end position="55"/>
    </location>
</feature>
<feature type="transmembrane region" description="Helical" evidence="1">
    <location>
        <begin position="193"/>
        <end position="215"/>
    </location>
</feature>
<dbReference type="Proteomes" id="UP000509448">
    <property type="component" value="Chromosome"/>
</dbReference>
<evidence type="ECO:0000259" key="2">
    <source>
        <dbReference type="PROSITE" id="PS50850"/>
    </source>
</evidence>
<dbReference type="Pfam" id="PF07690">
    <property type="entry name" value="MFS_1"/>
    <property type="match status" value="1"/>
</dbReference>
<feature type="transmembrane region" description="Helical" evidence="1">
    <location>
        <begin position="64"/>
        <end position="87"/>
    </location>
</feature>
<dbReference type="InterPro" id="IPR036259">
    <property type="entry name" value="MFS_trans_sf"/>
</dbReference>
<feature type="domain" description="Major facilitator superfamily (MFS) profile" evidence="2">
    <location>
        <begin position="1"/>
        <end position="369"/>
    </location>
</feature>
<feature type="transmembrane region" description="Helical" evidence="1">
    <location>
        <begin position="231"/>
        <end position="251"/>
    </location>
</feature>
<feature type="transmembrane region" description="Helical" evidence="1">
    <location>
        <begin position="345"/>
        <end position="365"/>
    </location>
</feature>
<dbReference type="InterPro" id="IPR011701">
    <property type="entry name" value="MFS"/>
</dbReference>
<dbReference type="InterPro" id="IPR020846">
    <property type="entry name" value="MFS_dom"/>
</dbReference>
<organism evidence="3 4">
    <name type="scientific">Conexivisphaera calida</name>
    <dbReference type="NCBI Taxonomy" id="1874277"/>
    <lineage>
        <taxon>Archaea</taxon>
        <taxon>Nitrososphaerota</taxon>
        <taxon>Conexivisphaeria</taxon>
        <taxon>Conexivisphaerales</taxon>
        <taxon>Conexivisphaeraceae</taxon>
        <taxon>Conexivisphaera</taxon>
    </lineage>
</organism>
<accession>A0A4P2VN11</accession>
<keyword evidence="1" id="KW-0812">Transmembrane</keyword>
<feature type="transmembrane region" description="Helical" evidence="1">
    <location>
        <begin position="282"/>
        <end position="307"/>
    </location>
</feature>
<feature type="transmembrane region" description="Helical" evidence="1">
    <location>
        <begin position="93"/>
        <end position="111"/>
    </location>
</feature>
<dbReference type="EMBL" id="AP018732">
    <property type="protein sequence ID" value="BBE42335.1"/>
    <property type="molecule type" value="Genomic_DNA"/>
</dbReference>
<proteinExistence type="predicted"/>
<keyword evidence="1" id="KW-0472">Membrane</keyword>
<feature type="transmembrane region" description="Helical" evidence="1">
    <location>
        <begin position="319"/>
        <end position="339"/>
    </location>
</feature>
<dbReference type="PROSITE" id="PS50850">
    <property type="entry name" value="MFS"/>
    <property type="match status" value="1"/>
</dbReference>
<dbReference type="Gene3D" id="1.20.1250.20">
    <property type="entry name" value="MFS general substrate transporter like domains"/>
    <property type="match status" value="1"/>
</dbReference>
<gene>
    <name evidence="3" type="ORF">NAS2_0946</name>
</gene>
<dbReference type="InterPro" id="IPR052952">
    <property type="entry name" value="MFS-Transporter"/>
</dbReference>
<keyword evidence="4" id="KW-1185">Reference proteome</keyword>
<evidence type="ECO:0000256" key="1">
    <source>
        <dbReference type="SAM" id="Phobius"/>
    </source>
</evidence>
<dbReference type="GO" id="GO:0022857">
    <property type="term" value="F:transmembrane transporter activity"/>
    <property type="evidence" value="ECO:0007669"/>
    <property type="project" value="InterPro"/>
</dbReference>
<dbReference type="KEGG" id="ccai:NAS2_0946"/>
<reference evidence="3 4" key="1">
    <citation type="journal article" date="2019" name="ISME J.">
        <title>Isolation and characterization of a thermophilic sulfur- and iron-reducing thaumarchaeote from a terrestrial acidic hot spring.</title>
        <authorList>
            <person name="Kato S."/>
            <person name="Itoh T."/>
            <person name="Yuki M."/>
            <person name="Nagamori M."/>
            <person name="Ohnishi M."/>
            <person name="Uematsu K."/>
            <person name="Suzuki K."/>
            <person name="Takashina T."/>
            <person name="Ohkuma M."/>
        </authorList>
    </citation>
    <scope>NUCLEOTIDE SEQUENCE [LARGE SCALE GENOMIC DNA]</scope>
    <source>
        <strain evidence="3 4">NAS-02</strain>
    </source>
</reference>
<evidence type="ECO:0000313" key="3">
    <source>
        <dbReference type="EMBL" id="BBE42335.1"/>
    </source>
</evidence>
<name>A0A4P2VN11_9ARCH</name>
<feature type="transmembrane region" description="Helical" evidence="1">
    <location>
        <begin position="123"/>
        <end position="141"/>
    </location>
</feature>
<dbReference type="PANTHER" id="PTHR23527">
    <property type="entry name" value="BLL3282 PROTEIN"/>
    <property type="match status" value="1"/>
</dbReference>
<evidence type="ECO:0000313" key="4">
    <source>
        <dbReference type="Proteomes" id="UP000509448"/>
    </source>
</evidence>
<dbReference type="PANTHER" id="PTHR23527:SF1">
    <property type="entry name" value="BLL3282 PROTEIN"/>
    <property type="match status" value="1"/>
</dbReference>
<feature type="transmembrane region" description="Helical" evidence="1">
    <location>
        <begin position="153"/>
        <end position="172"/>
    </location>
</feature>